<accession>A0A3Q3T314</accession>
<dbReference type="InParanoid" id="A0A3Q3T314"/>
<protein>
    <recommendedName>
        <fullName evidence="3">G0/G1 switch 2</fullName>
    </recommendedName>
</protein>
<dbReference type="InterPro" id="IPR016821">
    <property type="entry name" value="G0S2"/>
</dbReference>
<organism evidence="1 2">
    <name type="scientific">Mastacembelus armatus</name>
    <name type="common">zig-zag eel</name>
    <dbReference type="NCBI Taxonomy" id="205130"/>
    <lineage>
        <taxon>Eukaryota</taxon>
        <taxon>Metazoa</taxon>
        <taxon>Chordata</taxon>
        <taxon>Craniata</taxon>
        <taxon>Vertebrata</taxon>
        <taxon>Euteleostomi</taxon>
        <taxon>Actinopterygii</taxon>
        <taxon>Neopterygii</taxon>
        <taxon>Teleostei</taxon>
        <taxon>Neoteleostei</taxon>
        <taxon>Acanthomorphata</taxon>
        <taxon>Anabantaria</taxon>
        <taxon>Synbranchiformes</taxon>
        <taxon>Mastacembelidae</taxon>
        <taxon>Mastacembelus</taxon>
    </lineage>
</organism>
<keyword evidence="2" id="KW-1185">Reference proteome</keyword>
<dbReference type="AlphaFoldDB" id="A0A3Q3T314"/>
<name>A0A3Q3T314_9TELE</name>
<evidence type="ECO:0000313" key="1">
    <source>
        <dbReference type="Ensembl" id="ENSMAMP00000035325.2"/>
    </source>
</evidence>
<dbReference type="PANTHER" id="PTHR15570">
    <property type="entry name" value="G0/G1 SWITCH PROTEIN 2"/>
    <property type="match status" value="1"/>
</dbReference>
<proteinExistence type="predicted"/>
<reference evidence="1" key="2">
    <citation type="submission" date="2025-09" db="UniProtKB">
        <authorList>
            <consortium name="Ensembl"/>
        </authorList>
    </citation>
    <scope>IDENTIFICATION</scope>
</reference>
<dbReference type="PANTHER" id="PTHR15570:SF2">
    <property type="entry name" value="G0_G1 SWITCH PROTEIN 2"/>
    <property type="match status" value="1"/>
</dbReference>
<dbReference type="Pfam" id="PF15103">
    <property type="entry name" value="G0-G1_switch_2"/>
    <property type="match status" value="1"/>
</dbReference>
<dbReference type="Proteomes" id="UP000261640">
    <property type="component" value="Unplaced"/>
</dbReference>
<reference evidence="1" key="1">
    <citation type="submission" date="2025-08" db="UniProtKB">
        <authorList>
            <consortium name="Ensembl"/>
        </authorList>
    </citation>
    <scope>IDENTIFICATION</scope>
</reference>
<dbReference type="GeneTree" id="ENSGT00940000171293"/>
<dbReference type="Ensembl" id="ENSMAMT00000036235.2">
    <property type="protein sequence ID" value="ENSMAMP00000035325.2"/>
    <property type="gene ID" value="ENSMAMG00000023715.2"/>
</dbReference>
<evidence type="ECO:0008006" key="3">
    <source>
        <dbReference type="Google" id="ProtNLM"/>
    </source>
</evidence>
<sequence>MENMQELIPFAREMLSKKPNRGMLKVYLVGSVFAVLGTVIGKIVDRNNYFLQLFFCFQSELEVLWGVTDVANLLW</sequence>
<evidence type="ECO:0000313" key="2">
    <source>
        <dbReference type="Proteomes" id="UP000261640"/>
    </source>
</evidence>